<reference evidence="1 2" key="1">
    <citation type="journal article" date="2004" name="Science">
        <title>Illuminating the evolutionary history of chlamydiae.</title>
        <authorList>
            <person name="Horn M."/>
            <person name="Collingro A."/>
            <person name="Schmitz-Esser S."/>
            <person name="Beier C.L."/>
            <person name="Purkhold U."/>
            <person name="Fartmann B."/>
            <person name="Brandt P."/>
            <person name="Nyakatura G.J."/>
            <person name="Droege M."/>
            <person name="Frishman D."/>
            <person name="Rattei T."/>
            <person name="Mewes H."/>
            <person name="Wagner M."/>
        </authorList>
    </citation>
    <scope>NUCLEOTIDE SEQUENCE [LARGE SCALE GENOMIC DNA]</scope>
    <source>
        <strain evidence="1 2">UWE25</strain>
    </source>
</reference>
<accession>A0A2P9HA33</accession>
<sequence>MIEHVCVDANPTKIIDGQSVNRPCWKEKISFLYQFPSDSDCQLLQQKNCEQIQQRCVNQQGTTCAQWELTFRCLENLRWTTVPFEFDSTEEEKGYSPNQSFSEVATKLAVFAEVKKEMENSQAMDATKLEIFQGKRMSCSKNVADHLLYDCCFRYSGLAKQMGLSKCNADELSLAEMREEGLCHYVGSYEEKILDLWKSRDEHVFCCFPSKLSRLVQEQGRKQLGRDWGKPEEPNCRGFTTQELSRLNFSDMDLSEICTNIAKKLPENLPERLKQFQNRLQKDMDRVEVKK</sequence>
<dbReference type="KEGG" id="pcu:PC_RS06910"/>
<evidence type="ECO:0000313" key="2">
    <source>
        <dbReference type="Proteomes" id="UP000000529"/>
    </source>
</evidence>
<evidence type="ECO:0008006" key="3">
    <source>
        <dbReference type="Google" id="ProtNLM"/>
    </source>
</evidence>
<dbReference type="STRING" id="264201.pc1437"/>
<dbReference type="EMBL" id="BX908798">
    <property type="protein sequence ID" value="SPJ31868.1"/>
    <property type="molecule type" value="Genomic_DNA"/>
</dbReference>
<evidence type="ECO:0000313" key="1">
    <source>
        <dbReference type="EMBL" id="SPJ31868.1"/>
    </source>
</evidence>
<dbReference type="Proteomes" id="UP000000529">
    <property type="component" value="Chromosome"/>
</dbReference>
<organism evidence="1 2">
    <name type="scientific">Protochlamydia amoebophila (strain UWE25)</name>
    <dbReference type="NCBI Taxonomy" id="264201"/>
    <lineage>
        <taxon>Bacteria</taxon>
        <taxon>Pseudomonadati</taxon>
        <taxon>Chlamydiota</taxon>
        <taxon>Chlamydiia</taxon>
        <taxon>Parachlamydiales</taxon>
        <taxon>Parachlamydiaceae</taxon>
        <taxon>Candidatus Protochlamydia</taxon>
    </lineage>
</organism>
<dbReference type="InterPro" id="IPR014121">
    <property type="entry name" value="TraN_Ftype"/>
</dbReference>
<keyword evidence="2" id="KW-1185">Reference proteome</keyword>
<name>A0A2P9HA33_PARUW</name>
<dbReference type="OrthoDB" id="21491at2"/>
<dbReference type="AlphaFoldDB" id="A0A2P9HA33"/>
<proteinExistence type="predicted"/>
<dbReference type="Pfam" id="PF06986">
    <property type="entry name" value="F_T4SS_TraN"/>
    <property type="match status" value="1"/>
</dbReference>
<gene>
    <name evidence="1" type="ORF">PC_RS06910</name>
</gene>
<protein>
    <recommendedName>
        <fullName evidence="3">Conjugal transfer mating pair stabilization protein TraN</fullName>
    </recommendedName>
</protein>